<dbReference type="Proteomes" id="UP000032305">
    <property type="component" value="Unassembled WGS sequence"/>
</dbReference>
<protein>
    <submittedName>
        <fullName evidence="2">Uncharacterized protein</fullName>
    </submittedName>
</protein>
<dbReference type="EMBL" id="BBPI01000018">
    <property type="protein sequence ID" value="GAM00062.1"/>
    <property type="molecule type" value="Genomic_DNA"/>
</dbReference>
<gene>
    <name evidence="2" type="ORF">SP5_018_00920</name>
</gene>
<comment type="caution">
    <text evidence="2">The sequence shown here is derived from an EMBL/GenBank/DDBJ whole genome shotgun (WGS) entry which is preliminary data.</text>
</comment>
<reference evidence="2 3" key="1">
    <citation type="submission" date="2014-11" db="EMBL/GenBank/DDBJ databases">
        <title>Whole genome shotgun sequence of Sphingomonas parapaucimobilis NBRC 15100.</title>
        <authorList>
            <person name="Katano-Makiyama Y."/>
            <person name="Hosoyama A."/>
            <person name="Hashimoto M."/>
            <person name="Hosoyama Y."/>
            <person name="Noguchi M."/>
            <person name="Numata M."/>
            <person name="Tsuchikane K."/>
            <person name="Hirakata S."/>
            <person name="Uohara A."/>
            <person name="Shimodaira J."/>
            <person name="Ohji S."/>
            <person name="Ichikawa N."/>
            <person name="Kimura A."/>
            <person name="Yamazoe A."/>
            <person name="Fujita N."/>
        </authorList>
    </citation>
    <scope>NUCLEOTIDE SEQUENCE [LARGE SCALE GENOMIC DNA]</scope>
    <source>
        <strain evidence="2 3">NBRC 15100</strain>
    </source>
</reference>
<dbReference type="AlphaFoldDB" id="A0A0A1W4D1"/>
<proteinExistence type="predicted"/>
<feature type="region of interest" description="Disordered" evidence="1">
    <location>
        <begin position="121"/>
        <end position="174"/>
    </location>
</feature>
<dbReference type="OrthoDB" id="7586286at2"/>
<accession>A0A0A1W4D1</accession>
<keyword evidence="3" id="KW-1185">Reference proteome</keyword>
<feature type="compositionally biased region" description="Gly residues" evidence="1">
    <location>
        <begin position="159"/>
        <end position="174"/>
    </location>
</feature>
<dbReference type="PROSITE" id="PS51257">
    <property type="entry name" value="PROKAR_LIPOPROTEIN"/>
    <property type="match status" value="1"/>
</dbReference>
<name>A0A0A1W4D1_9SPHN</name>
<evidence type="ECO:0000256" key="1">
    <source>
        <dbReference type="SAM" id="MobiDB-lite"/>
    </source>
</evidence>
<feature type="compositionally biased region" description="Low complexity" evidence="1">
    <location>
        <begin position="123"/>
        <end position="141"/>
    </location>
</feature>
<evidence type="ECO:0000313" key="2">
    <source>
        <dbReference type="EMBL" id="GAM00062.1"/>
    </source>
</evidence>
<evidence type="ECO:0000313" key="3">
    <source>
        <dbReference type="Proteomes" id="UP000032305"/>
    </source>
</evidence>
<organism evidence="2 3">
    <name type="scientific">Sphingomonas parapaucimobilis NBRC 15100</name>
    <dbReference type="NCBI Taxonomy" id="1219049"/>
    <lineage>
        <taxon>Bacteria</taxon>
        <taxon>Pseudomonadati</taxon>
        <taxon>Pseudomonadota</taxon>
        <taxon>Alphaproteobacteria</taxon>
        <taxon>Sphingomonadales</taxon>
        <taxon>Sphingomonadaceae</taxon>
        <taxon>Sphingomonas</taxon>
    </lineage>
</organism>
<dbReference type="eggNOG" id="ENOG502ZE02">
    <property type="taxonomic scope" value="Bacteria"/>
</dbReference>
<sequence>MTLKNLGRKTGWAVAIAAGLLALGGCADGYGYNGVSVGAGYGGGYAPSYYGGGYGGYGYAPSYYGWYNDFYYPGTGVYVYDRYRRPFRWNDGQRAYWEGRRDAWRGGAIRDQWRGWGRGGWRGPVPGAAPAPGGWRGNPGRWRGGEGVRPTPSAPRPGGWRGGRPGGRGGRGPR</sequence>